<gene>
    <name evidence="2" type="ORF">AS592_05285</name>
</gene>
<reference evidence="2 3" key="1">
    <citation type="submission" date="2015-11" db="EMBL/GenBank/DDBJ databases">
        <title>Draft genome of Sulfurovum riftiae 1812E, a member of the Epsilonproteobacteria isolated from the tube of the deep-sea hydrothermal vent tubewom Riftia pachyptila.</title>
        <authorList>
            <person name="Vetriani C."/>
            <person name="Giovannelli D."/>
        </authorList>
    </citation>
    <scope>NUCLEOTIDE SEQUENCE [LARGE SCALE GENOMIC DNA]</scope>
    <source>
        <strain evidence="2 3">1812E</strain>
    </source>
</reference>
<sequence length="128" mass="14269">MISSLMAITANDAALVLDAQTSLTNAYKKAKAQKKKLILLVVVKDDCNWCELMVHNTLSDDNVKYELEDMVTVVTDISSKIAQTLDVKLTPSMYFIDASTHRPVHKHIGYEKPGSFIIDIVTAKEKVE</sequence>
<evidence type="ECO:0000313" key="3">
    <source>
        <dbReference type="Proteomes" id="UP000075359"/>
    </source>
</evidence>
<accession>A0A151CEP3</accession>
<dbReference type="Pfam" id="PF13098">
    <property type="entry name" value="Thioredoxin_2"/>
    <property type="match status" value="1"/>
</dbReference>
<dbReference type="Gene3D" id="3.40.30.10">
    <property type="entry name" value="Glutaredoxin"/>
    <property type="match status" value="1"/>
</dbReference>
<comment type="caution">
    <text evidence="2">The sequence shown here is derived from an EMBL/GenBank/DDBJ whole genome shotgun (WGS) entry which is preliminary data.</text>
</comment>
<dbReference type="EMBL" id="LNKT01000056">
    <property type="protein sequence ID" value="KYJ86000.1"/>
    <property type="molecule type" value="Genomic_DNA"/>
</dbReference>
<dbReference type="SUPFAM" id="SSF52833">
    <property type="entry name" value="Thioredoxin-like"/>
    <property type="match status" value="1"/>
</dbReference>
<feature type="domain" description="Thioredoxin-like fold" evidence="1">
    <location>
        <begin position="32"/>
        <end position="116"/>
    </location>
</feature>
<proteinExistence type="predicted"/>
<evidence type="ECO:0000259" key="1">
    <source>
        <dbReference type="Pfam" id="PF13098"/>
    </source>
</evidence>
<dbReference type="Proteomes" id="UP000075359">
    <property type="component" value="Unassembled WGS sequence"/>
</dbReference>
<dbReference type="STRING" id="1630136.AS592_05285"/>
<dbReference type="InterPro" id="IPR036249">
    <property type="entry name" value="Thioredoxin-like_sf"/>
</dbReference>
<name>A0A151CEP3_9BACT</name>
<dbReference type="AlphaFoldDB" id="A0A151CEP3"/>
<keyword evidence="3" id="KW-1185">Reference proteome</keyword>
<protein>
    <recommendedName>
        <fullName evidence="1">Thioredoxin-like fold domain-containing protein</fullName>
    </recommendedName>
</protein>
<dbReference type="InterPro" id="IPR012336">
    <property type="entry name" value="Thioredoxin-like_fold"/>
</dbReference>
<evidence type="ECO:0000313" key="2">
    <source>
        <dbReference type="EMBL" id="KYJ86000.1"/>
    </source>
</evidence>
<organism evidence="2 3">
    <name type="scientific">Sulfurovum riftiae</name>
    <dbReference type="NCBI Taxonomy" id="1630136"/>
    <lineage>
        <taxon>Bacteria</taxon>
        <taxon>Pseudomonadati</taxon>
        <taxon>Campylobacterota</taxon>
        <taxon>Epsilonproteobacteria</taxon>
        <taxon>Campylobacterales</taxon>
        <taxon>Sulfurovaceae</taxon>
        <taxon>Sulfurovum</taxon>
    </lineage>
</organism>